<sequence>MQPEQNTEKEIVATERLPSQQQQLVPRVEKLPKSTSVRRFLRWRPVLVALVGIAASVGAAYWWTHRTPPLPAAIVMGNGRIEADPIDIATKLPGRVLELRVDEGARVTAGQVLAVMDTRDLEASLKKAEAQAEQANKVINEANALLNQQHSQLVLAQQQMDRASSLFKSGWITKEVFDQRQQALNAAQAGEIAARARVTEAVHALDAANHDSELLRVNIADNTLVAPRNGRIAYRIANTGEVLAAGGKVFTMLDFGYVYMDIYLPTLDAGRVRIGDDARIVLDAYPDHPIPANVTFIADQAQFTPKMVETQTERDKLMFRVRVRIDPARSMAHADYVRSGLPGAAYVLTDVNIKWPERLQARS</sequence>
<dbReference type="RefSeq" id="WP_015596866.1">
    <property type="nucleotide sequence ID" value="NC_021172.1"/>
</dbReference>
<dbReference type="OrthoDB" id="9778236at2"/>
<feature type="domain" description="Multidrug resistance protein MdtA-like barrel-sandwich hybrid" evidence="3">
    <location>
        <begin position="86"/>
        <end position="248"/>
    </location>
</feature>
<proteinExistence type="predicted"/>
<keyword evidence="2" id="KW-1133">Transmembrane helix</keyword>
<keyword evidence="2" id="KW-0812">Transmembrane</keyword>
<dbReference type="KEGG" id="hdt:HYPDE_25723"/>
<dbReference type="HOGENOM" id="CLU_018816_6_0_5"/>
<protein>
    <submittedName>
        <fullName evidence="4">HlyD family secretion protein</fullName>
    </submittedName>
</protein>
<evidence type="ECO:0000256" key="2">
    <source>
        <dbReference type="SAM" id="Phobius"/>
    </source>
</evidence>
<dbReference type="STRING" id="670307.HYPDE_25723"/>
<evidence type="ECO:0000313" key="5">
    <source>
        <dbReference type="Proteomes" id="UP000005952"/>
    </source>
</evidence>
<dbReference type="Gene3D" id="1.10.287.470">
    <property type="entry name" value="Helix hairpin bin"/>
    <property type="match status" value="1"/>
</dbReference>
<keyword evidence="5" id="KW-1185">Reference proteome</keyword>
<dbReference type="Proteomes" id="UP000005952">
    <property type="component" value="Chromosome"/>
</dbReference>
<dbReference type="Gene3D" id="2.40.50.100">
    <property type="match status" value="1"/>
</dbReference>
<keyword evidence="1" id="KW-0175">Coiled coil</keyword>
<evidence type="ECO:0000313" key="4">
    <source>
        <dbReference type="EMBL" id="AGK56829.1"/>
    </source>
</evidence>
<dbReference type="Gene3D" id="2.40.30.170">
    <property type="match status" value="1"/>
</dbReference>
<feature type="transmembrane region" description="Helical" evidence="2">
    <location>
        <begin position="43"/>
        <end position="63"/>
    </location>
</feature>
<dbReference type="InterPro" id="IPR058625">
    <property type="entry name" value="MdtA-like_BSH"/>
</dbReference>
<dbReference type="Pfam" id="PF25917">
    <property type="entry name" value="BSH_RND"/>
    <property type="match status" value="1"/>
</dbReference>
<dbReference type="PANTHER" id="PTHR30438">
    <property type="entry name" value="36 KDA ANTIGEN-RELATED"/>
    <property type="match status" value="1"/>
</dbReference>
<name>N0B053_9HYPH</name>
<feature type="coiled-coil region" evidence="1">
    <location>
        <begin position="118"/>
        <end position="159"/>
    </location>
</feature>
<keyword evidence="2" id="KW-0472">Membrane</keyword>
<evidence type="ECO:0000256" key="1">
    <source>
        <dbReference type="SAM" id="Coils"/>
    </source>
</evidence>
<dbReference type="SUPFAM" id="SSF111369">
    <property type="entry name" value="HlyD-like secretion proteins"/>
    <property type="match status" value="1"/>
</dbReference>
<gene>
    <name evidence="4" type="ORF">HYPDE_25723</name>
</gene>
<dbReference type="eggNOG" id="COG1566">
    <property type="taxonomic scope" value="Bacteria"/>
</dbReference>
<organism evidence="4 5">
    <name type="scientific">Hyphomicrobium denitrificans 1NES1</name>
    <dbReference type="NCBI Taxonomy" id="670307"/>
    <lineage>
        <taxon>Bacteria</taxon>
        <taxon>Pseudomonadati</taxon>
        <taxon>Pseudomonadota</taxon>
        <taxon>Alphaproteobacteria</taxon>
        <taxon>Hyphomicrobiales</taxon>
        <taxon>Hyphomicrobiaceae</taxon>
        <taxon>Hyphomicrobium</taxon>
    </lineage>
</organism>
<dbReference type="AlphaFoldDB" id="N0B053"/>
<dbReference type="GO" id="GO:0005886">
    <property type="term" value="C:plasma membrane"/>
    <property type="evidence" value="ECO:0007669"/>
    <property type="project" value="TreeGrafter"/>
</dbReference>
<accession>N0B053</accession>
<dbReference type="EMBL" id="CP005587">
    <property type="protein sequence ID" value="AGK56829.1"/>
    <property type="molecule type" value="Genomic_DNA"/>
</dbReference>
<dbReference type="PANTHER" id="PTHR30438:SF2">
    <property type="entry name" value="MEMBRANE PROTEIN"/>
    <property type="match status" value="1"/>
</dbReference>
<reference evidence="4 5" key="1">
    <citation type="journal article" date="2013" name="Genome Announc.">
        <title>Genome sequences for three denitrifying bacterial strains isolated from a uranium- and nitrate-contaminated subsurface environment.</title>
        <authorList>
            <person name="Venkatramanan R."/>
            <person name="Prakash O."/>
            <person name="Woyke T."/>
            <person name="Chain P."/>
            <person name="Goodwin L.A."/>
            <person name="Watson D."/>
            <person name="Brooks S."/>
            <person name="Kostka J.E."/>
            <person name="Green S.J."/>
        </authorList>
    </citation>
    <scope>NUCLEOTIDE SEQUENCE [LARGE SCALE GENOMIC DNA]</scope>
    <source>
        <strain evidence="4 5">1NES1</strain>
    </source>
</reference>
<evidence type="ECO:0000259" key="3">
    <source>
        <dbReference type="Pfam" id="PF25917"/>
    </source>
</evidence>
<dbReference type="GO" id="GO:0055085">
    <property type="term" value="P:transmembrane transport"/>
    <property type="evidence" value="ECO:0007669"/>
    <property type="project" value="InterPro"/>
</dbReference>